<proteinExistence type="predicted"/>
<dbReference type="Proteomes" id="UP000598820">
    <property type="component" value="Unassembled WGS sequence"/>
</dbReference>
<keyword evidence="2" id="KW-1185">Reference proteome</keyword>
<gene>
    <name evidence="1" type="ORF">IC229_31385</name>
</gene>
<sequence length="167" mass="19399">MSADAIAGVQIHIIEQNLDPQSEYEFNNLLDAFNTLQALDYHLFKEPLLLMKSLIGLISDRIDSGYVQTLNTLILKFKEIIQYQMYYEAIFQNMTLDFGNKYYAYQDLLLRDLSISDEVRDFTNYVQTSGASYKTFIKNSLLQHIKEFKKYSAFEAADVFEKALLSI</sequence>
<dbReference type="EMBL" id="JACWZY010000047">
    <property type="protein sequence ID" value="MBD2705167.1"/>
    <property type="molecule type" value="Genomic_DNA"/>
</dbReference>
<dbReference type="RefSeq" id="WP_190892357.1">
    <property type="nucleotide sequence ID" value="NZ_JACWZY010000047.1"/>
</dbReference>
<organism evidence="1 2">
    <name type="scientific">Spirosoma profusum</name>
    <dbReference type="NCBI Taxonomy" id="2771354"/>
    <lineage>
        <taxon>Bacteria</taxon>
        <taxon>Pseudomonadati</taxon>
        <taxon>Bacteroidota</taxon>
        <taxon>Cytophagia</taxon>
        <taxon>Cytophagales</taxon>
        <taxon>Cytophagaceae</taxon>
        <taxon>Spirosoma</taxon>
    </lineage>
</organism>
<evidence type="ECO:0000313" key="1">
    <source>
        <dbReference type="EMBL" id="MBD2705167.1"/>
    </source>
</evidence>
<dbReference type="AlphaFoldDB" id="A0A927AVH3"/>
<evidence type="ECO:0000313" key="2">
    <source>
        <dbReference type="Proteomes" id="UP000598820"/>
    </source>
</evidence>
<reference evidence="1" key="1">
    <citation type="submission" date="2020-09" db="EMBL/GenBank/DDBJ databases">
        <authorList>
            <person name="Kim M.K."/>
        </authorList>
    </citation>
    <scope>NUCLEOTIDE SEQUENCE</scope>
    <source>
        <strain evidence="1">BT702</strain>
    </source>
</reference>
<protein>
    <submittedName>
        <fullName evidence="1">Uncharacterized protein</fullName>
    </submittedName>
</protein>
<accession>A0A927AVH3</accession>
<comment type="caution">
    <text evidence="1">The sequence shown here is derived from an EMBL/GenBank/DDBJ whole genome shotgun (WGS) entry which is preliminary data.</text>
</comment>
<name>A0A927AVH3_9BACT</name>